<protein>
    <submittedName>
        <fullName evidence="15">Site-2 protease family protein</fullName>
    </submittedName>
</protein>
<name>A0A938YX34_9ARCH</name>
<evidence type="ECO:0000256" key="2">
    <source>
        <dbReference type="ARBA" id="ARBA00004651"/>
    </source>
</evidence>
<feature type="transmembrane region" description="Helical" evidence="13">
    <location>
        <begin position="113"/>
        <end position="136"/>
    </location>
</feature>
<keyword evidence="6 13" id="KW-0812">Transmembrane</keyword>
<accession>A0A938YX34</accession>
<feature type="transmembrane region" description="Helical" evidence="13">
    <location>
        <begin position="31"/>
        <end position="51"/>
    </location>
</feature>
<evidence type="ECO:0000256" key="10">
    <source>
        <dbReference type="ARBA" id="ARBA00022989"/>
    </source>
</evidence>
<proteinExistence type="inferred from homology"/>
<feature type="transmembrane region" description="Helical" evidence="13">
    <location>
        <begin position="143"/>
        <end position="164"/>
    </location>
</feature>
<feature type="transmembrane region" description="Helical" evidence="13">
    <location>
        <begin position="71"/>
        <end position="93"/>
    </location>
</feature>
<keyword evidence="9" id="KW-0862">Zinc</keyword>
<evidence type="ECO:0000256" key="11">
    <source>
        <dbReference type="ARBA" id="ARBA00023049"/>
    </source>
</evidence>
<evidence type="ECO:0000256" key="4">
    <source>
        <dbReference type="ARBA" id="ARBA00022475"/>
    </source>
</evidence>
<sequence>MKARERNDLLISWVTLSLAFSLVISDSFLSLMGIAEAIPIAFLAVGTGFIFHEMAHRQMARKYGFHAEYRAWNFGLVFAFLLALISGGRFIFAAPGATYIFAQNISLKQNGKISIAGPTVNIIIGFILFFASLLAFDKFTFGLLFNAAWINFWFAFFNLLPIHPLDGGKVMAWSKAAWAAGIVTAGIMAFFSADLLIAIASLL</sequence>
<evidence type="ECO:0000259" key="14">
    <source>
        <dbReference type="Pfam" id="PF02163"/>
    </source>
</evidence>
<feature type="transmembrane region" description="Helical" evidence="13">
    <location>
        <begin position="176"/>
        <end position="202"/>
    </location>
</feature>
<evidence type="ECO:0000313" key="15">
    <source>
        <dbReference type="EMBL" id="MBN2067425.1"/>
    </source>
</evidence>
<keyword evidence="12 13" id="KW-0472">Membrane</keyword>
<feature type="domain" description="Peptidase M50" evidence="14">
    <location>
        <begin position="143"/>
        <end position="171"/>
    </location>
</feature>
<dbReference type="AlphaFoldDB" id="A0A938YX34"/>
<dbReference type="GO" id="GO:0006508">
    <property type="term" value="P:proteolysis"/>
    <property type="evidence" value="ECO:0007669"/>
    <property type="project" value="UniProtKB-KW"/>
</dbReference>
<dbReference type="Pfam" id="PF02163">
    <property type="entry name" value="Peptidase_M50"/>
    <property type="match status" value="2"/>
</dbReference>
<keyword evidence="7" id="KW-0479">Metal-binding</keyword>
<dbReference type="GO" id="GO:0008237">
    <property type="term" value="F:metallopeptidase activity"/>
    <property type="evidence" value="ECO:0007669"/>
    <property type="project" value="UniProtKB-KW"/>
</dbReference>
<comment type="similarity">
    <text evidence="3">Belongs to the peptidase M50B family.</text>
</comment>
<reference evidence="15" key="1">
    <citation type="submission" date="2021-01" db="EMBL/GenBank/DDBJ databases">
        <title>Active Sulfur Cycling in an Early Earth Analoge.</title>
        <authorList>
            <person name="Hahn C.R."/>
            <person name="Youssef N.H."/>
            <person name="Elshahed M."/>
        </authorList>
    </citation>
    <scope>NUCLEOTIDE SEQUENCE</scope>
    <source>
        <strain evidence="15">Zod_Metabat.1151</strain>
    </source>
</reference>
<evidence type="ECO:0000256" key="8">
    <source>
        <dbReference type="ARBA" id="ARBA00022801"/>
    </source>
</evidence>
<keyword evidence="11" id="KW-0482">Metalloprotease</keyword>
<dbReference type="InterPro" id="IPR052348">
    <property type="entry name" value="Metallopeptidase_M50B"/>
</dbReference>
<evidence type="ECO:0000256" key="3">
    <source>
        <dbReference type="ARBA" id="ARBA00007931"/>
    </source>
</evidence>
<dbReference type="CDD" id="cd06158">
    <property type="entry name" value="S2P-M50_like_1"/>
    <property type="match status" value="1"/>
</dbReference>
<dbReference type="GO" id="GO:0046872">
    <property type="term" value="F:metal ion binding"/>
    <property type="evidence" value="ECO:0007669"/>
    <property type="project" value="UniProtKB-KW"/>
</dbReference>
<dbReference type="InterPro" id="IPR044537">
    <property type="entry name" value="Rip2-like"/>
</dbReference>
<evidence type="ECO:0000256" key="1">
    <source>
        <dbReference type="ARBA" id="ARBA00001947"/>
    </source>
</evidence>
<gene>
    <name evidence="15" type="ORF">JW744_03085</name>
</gene>
<evidence type="ECO:0000256" key="12">
    <source>
        <dbReference type="ARBA" id="ARBA00023136"/>
    </source>
</evidence>
<dbReference type="Proteomes" id="UP000809243">
    <property type="component" value="Unassembled WGS sequence"/>
</dbReference>
<keyword evidence="8" id="KW-0378">Hydrolase</keyword>
<comment type="caution">
    <text evidence="15">The sequence shown here is derived from an EMBL/GenBank/DDBJ whole genome shotgun (WGS) entry which is preliminary data.</text>
</comment>
<organism evidence="15 16">
    <name type="scientific">Candidatus Iainarchaeum sp</name>
    <dbReference type="NCBI Taxonomy" id="3101447"/>
    <lineage>
        <taxon>Archaea</taxon>
        <taxon>Candidatus Iainarchaeota</taxon>
        <taxon>Candidatus Iainarchaeia</taxon>
        <taxon>Candidatus Iainarchaeales</taxon>
        <taxon>Candidatus Iainarchaeaceae</taxon>
        <taxon>Candidatus Iainarchaeum</taxon>
    </lineage>
</organism>
<dbReference type="PANTHER" id="PTHR35864:SF1">
    <property type="entry name" value="ZINC METALLOPROTEASE YWHC-RELATED"/>
    <property type="match status" value="1"/>
</dbReference>
<keyword evidence="10 13" id="KW-1133">Transmembrane helix</keyword>
<feature type="domain" description="Peptidase M50" evidence="14">
    <location>
        <begin position="41"/>
        <end position="133"/>
    </location>
</feature>
<evidence type="ECO:0000256" key="9">
    <source>
        <dbReference type="ARBA" id="ARBA00022833"/>
    </source>
</evidence>
<keyword evidence="5 15" id="KW-0645">Protease</keyword>
<evidence type="ECO:0000256" key="13">
    <source>
        <dbReference type="SAM" id="Phobius"/>
    </source>
</evidence>
<evidence type="ECO:0000256" key="7">
    <source>
        <dbReference type="ARBA" id="ARBA00022723"/>
    </source>
</evidence>
<comment type="cofactor">
    <cofactor evidence="1">
        <name>Zn(2+)</name>
        <dbReference type="ChEBI" id="CHEBI:29105"/>
    </cofactor>
</comment>
<evidence type="ECO:0000256" key="5">
    <source>
        <dbReference type="ARBA" id="ARBA00022670"/>
    </source>
</evidence>
<dbReference type="PANTHER" id="PTHR35864">
    <property type="entry name" value="ZINC METALLOPROTEASE MJ0611-RELATED"/>
    <property type="match status" value="1"/>
</dbReference>
<dbReference type="EMBL" id="JAFGDB010000048">
    <property type="protein sequence ID" value="MBN2067425.1"/>
    <property type="molecule type" value="Genomic_DNA"/>
</dbReference>
<keyword evidence="4" id="KW-1003">Cell membrane</keyword>
<comment type="subcellular location">
    <subcellularLocation>
        <location evidence="2">Cell membrane</location>
        <topology evidence="2">Multi-pass membrane protein</topology>
    </subcellularLocation>
</comment>
<dbReference type="InterPro" id="IPR008915">
    <property type="entry name" value="Peptidase_M50"/>
</dbReference>
<dbReference type="GO" id="GO:0005886">
    <property type="term" value="C:plasma membrane"/>
    <property type="evidence" value="ECO:0007669"/>
    <property type="project" value="UniProtKB-SubCell"/>
</dbReference>
<evidence type="ECO:0000313" key="16">
    <source>
        <dbReference type="Proteomes" id="UP000809243"/>
    </source>
</evidence>
<evidence type="ECO:0000256" key="6">
    <source>
        <dbReference type="ARBA" id="ARBA00022692"/>
    </source>
</evidence>